<comment type="similarity">
    <text evidence="1">Belongs to the histidine acid phosphatase family.</text>
</comment>
<keyword evidence="6" id="KW-0732">Signal</keyword>
<feature type="disulfide bond" evidence="5">
    <location>
        <begin position="73"/>
        <end position="394"/>
    </location>
</feature>
<evidence type="ECO:0000256" key="1">
    <source>
        <dbReference type="ARBA" id="ARBA00005375"/>
    </source>
</evidence>
<dbReference type="InterPro" id="IPR033379">
    <property type="entry name" value="Acid_Pase_AS"/>
</dbReference>
<sequence length="468" mass="52814">MFSFTLSLQIILALATLQSVCAVELQHVLGVNDKPYPQRTDDQYNILRHLGGLGPYIGYNGWGIAADSEIESCTIDQAHLLMRHGERYPSTNVGKQLEALYQKLQDADVEDPTGPFSFFQDYDYFVSDPAWYEQETTKGFYSGLNTAFDLGTTLRERYDHLINTNEEGKKLPVWAGSQERVVDTAKYFAQGFMKSNYTDMVEVIALEEDKSQGLNSLTARISCPNYSSHIFQSSDFPNDIAEREADRLNTLSPGFNITADDIPTIALYCGFELNVRGESSFCDVLSREALLYTAYLKDLDWYYNVGNGNPLGKTIGYVYANATRQLLENTEVDPRDYPLYFSFSHDTDLLQVFTSLGLFNVTDLPLDQIQFQTSFKATEIVPMGARLLTERLKCTVEGEDKYYVRTILNDAVFPLNDCSSGPGFSCPLDDYVSRLETLNEDSDFAENCGVPKNASYPLELSFFWDDMS</sequence>
<evidence type="ECO:0000313" key="7">
    <source>
        <dbReference type="EMBL" id="ANZ77946.1"/>
    </source>
</evidence>
<dbReference type="Proteomes" id="UP000094565">
    <property type="component" value="Chromosome 4"/>
</dbReference>
<dbReference type="GO" id="GO:0009277">
    <property type="term" value="C:fungal-type cell wall"/>
    <property type="evidence" value="ECO:0007669"/>
    <property type="project" value="TreeGrafter"/>
</dbReference>
<feature type="disulfide bond" evidence="5">
    <location>
        <begin position="418"/>
        <end position="426"/>
    </location>
</feature>
<gene>
    <name evidence="7" type="ORF">ATY40_BA7505161</name>
</gene>
<evidence type="ECO:0000256" key="2">
    <source>
        <dbReference type="ARBA" id="ARBA00022801"/>
    </source>
</evidence>
<proteinExistence type="inferred from homology"/>
<dbReference type="Gene3D" id="3.40.50.1240">
    <property type="entry name" value="Phosphoglycerate mutase-like"/>
    <property type="match status" value="1"/>
</dbReference>
<evidence type="ECO:0000256" key="4">
    <source>
        <dbReference type="PIRSR" id="PIRSR000894-1"/>
    </source>
</evidence>
<dbReference type="PROSITE" id="PS00778">
    <property type="entry name" value="HIS_ACID_PHOSPHAT_2"/>
    <property type="match status" value="1"/>
</dbReference>
<dbReference type="PANTHER" id="PTHR20963">
    <property type="entry name" value="MULTIPLE INOSITOL POLYPHOSPHATE PHOSPHATASE-RELATED"/>
    <property type="match status" value="1"/>
</dbReference>
<keyword evidence="8" id="KW-1185">Reference proteome</keyword>
<dbReference type="CDD" id="cd07061">
    <property type="entry name" value="HP_HAP_like"/>
    <property type="match status" value="1"/>
</dbReference>
<dbReference type="InterPro" id="IPR029033">
    <property type="entry name" value="His_PPase_superfam"/>
</dbReference>
<dbReference type="GO" id="GO:0003993">
    <property type="term" value="F:acid phosphatase activity"/>
    <property type="evidence" value="ECO:0007669"/>
    <property type="project" value="TreeGrafter"/>
</dbReference>
<dbReference type="Pfam" id="PF00328">
    <property type="entry name" value="His_Phos_2"/>
    <property type="match status" value="1"/>
</dbReference>
<evidence type="ECO:0000256" key="6">
    <source>
        <dbReference type="SAM" id="SignalP"/>
    </source>
</evidence>
<keyword evidence="5" id="KW-1015">Disulfide bond</keyword>
<dbReference type="InterPro" id="IPR000560">
    <property type="entry name" value="His_Pase_clade-2"/>
</dbReference>
<feature type="active site" description="Nucleophile" evidence="4">
    <location>
        <position position="84"/>
    </location>
</feature>
<reference evidence="7 8" key="1">
    <citation type="submission" date="2016-02" db="EMBL/GenBank/DDBJ databases">
        <title>Comparative genomic and transcriptomic foundation for Pichia pastoris.</title>
        <authorList>
            <person name="Love K.R."/>
            <person name="Shah K.A."/>
            <person name="Whittaker C.A."/>
            <person name="Wu J."/>
            <person name="Bartlett M.C."/>
            <person name="Ma D."/>
            <person name="Leeson R.L."/>
            <person name="Priest M."/>
            <person name="Young S.K."/>
            <person name="Love J.C."/>
        </authorList>
    </citation>
    <scope>NUCLEOTIDE SEQUENCE [LARGE SCALE GENOMIC DNA]</scope>
    <source>
        <strain evidence="7 8">ATCC 28485</strain>
    </source>
</reference>
<keyword evidence="3" id="KW-0325">Glycoprotein</keyword>
<organism evidence="7 8">
    <name type="scientific">Komagataella pastoris</name>
    <name type="common">Yeast</name>
    <name type="synonym">Pichia pastoris</name>
    <dbReference type="NCBI Taxonomy" id="4922"/>
    <lineage>
        <taxon>Eukaryota</taxon>
        <taxon>Fungi</taxon>
        <taxon>Dikarya</taxon>
        <taxon>Ascomycota</taxon>
        <taxon>Saccharomycotina</taxon>
        <taxon>Pichiomycetes</taxon>
        <taxon>Pichiales</taxon>
        <taxon>Pichiaceae</taxon>
        <taxon>Komagataella</taxon>
    </lineage>
</organism>
<feature type="chain" id="PRO_5008539491" evidence="6">
    <location>
        <begin position="23"/>
        <end position="468"/>
    </location>
</feature>
<dbReference type="SUPFAM" id="SSF53254">
    <property type="entry name" value="Phosphoglycerate mutase-like"/>
    <property type="match status" value="1"/>
</dbReference>
<evidence type="ECO:0000256" key="3">
    <source>
        <dbReference type="ARBA" id="ARBA00023180"/>
    </source>
</evidence>
<dbReference type="EMBL" id="CP014587">
    <property type="protein sequence ID" value="ANZ77946.1"/>
    <property type="molecule type" value="Genomic_DNA"/>
</dbReference>
<feature type="signal peptide" evidence="6">
    <location>
        <begin position="1"/>
        <end position="22"/>
    </location>
</feature>
<evidence type="ECO:0000256" key="5">
    <source>
        <dbReference type="PIRSR" id="PIRSR000894-2"/>
    </source>
</evidence>
<dbReference type="AlphaFoldDB" id="A0A1B2JIU4"/>
<feature type="active site" description="Proton donor" evidence="4">
    <location>
        <position position="346"/>
    </location>
</feature>
<dbReference type="PIRSF" id="PIRSF000894">
    <property type="entry name" value="Acid_phosphatase"/>
    <property type="match status" value="1"/>
</dbReference>
<feature type="disulfide bond" evidence="5">
    <location>
        <begin position="223"/>
        <end position="448"/>
    </location>
</feature>
<dbReference type="OrthoDB" id="6509975at2759"/>
<dbReference type="InterPro" id="IPR016274">
    <property type="entry name" value="Histidine_acid_Pase_euk"/>
</dbReference>
<accession>A0A1B2JIU4</accession>
<feature type="disulfide bond" evidence="5">
    <location>
        <begin position="269"/>
        <end position="282"/>
    </location>
</feature>
<name>A0A1B2JIU4_PICPA</name>
<evidence type="ECO:0000313" key="8">
    <source>
        <dbReference type="Proteomes" id="UP000094565"/>
    </source>
</evidence>
<keyword evidence="2" id="KW-0378">Hydrolase</keyword>
<dbReference type="PROSITE" id="PS00616">
    <property type="entry name" value="HIS_ACID_PHOSPHAT_1"/>
    <property type="match status" value="1"/>
</dbReference>
<dbReference type="PANTHER" id="PTHR20963:SF18">
    <property type="entry name" value="ACID PHOSPHATASE PHO11-RELATED"/>
    <property type="match status" value="1"/>
</dbReference>
<protein>
    <submittedName>
        <fullName evidence="7">BA75_05161T0</fullName>
    </submittedName>
</protein>